<dbReference type="Proteomes" id="UP000680706">
    <property type="component" value="Chromosome"/>
</dbReference>
<proteinExistence type="predicted"/>
<feature type="region of interest" description="Disordered" evidence="1">
    <location>
        <begin position="269"/>
        <end position="295"/>
    </location>
</feature>
<organism evidence="3 4">
    <name type="scientific">Pseudovibrio brasiliensis</name>
    <dbReference type="NCBI Taxonomy" id="1898042"/>
    <lineage>
        <taxon>Bacteria</taxon>
        <taxon>Pseudomonadati</taxon>
        <taxon>Pseudomonadota</taxon>
        <taxon>Alphaproteobacteria</taxon>
        <taxon>Hyphomicrobiales</taxon>
        <taxon>Stappiaceae</taxon>
        <taxon>Pseudovibrio</taxon>
    </lineage>
</organism>
<dbReference type="RefSeq" id="WP_075700348.1">
    <property type="nucleotide sequence ID" value="NZ_CP074126.1"/>
</dbReference>
<dbReference type="Pfam" id="PF14080">
    <property type="entry name" value="DUF4261"/>
    <property type="match status" value="1"/>
</dbReference>
<evidence type="ECO:0000313" key="4">
    <source>
        <dbReference type="Proteomes" id="UP000680706"/>
    </source>
</evidence>
<keyword evidence="4" id="KW-1185">Reference proteome</keyword>
<evidence type="ECO:0000313" key="3">
    <source>
        <dbReference type="EMBL" id="QUS56904.1"/>
    </source>
</evidence>
<reference evidence="3 4" key="1">
    <citation type="journal article" date="2021" name="Angew. Chem. Int. Ed. Engl.">
        <title>A novel family of nonribosomal peptides modulate collective behavior in Pseudovibrio bacteria isolated from marine sponges.</title>
        <authorList>
            <person name="Ioca L.P."/>
            <person name="Dai Y."/>
            <person name="Kunakom S."/>
            <person name="Diaz-Espinosa J."/>
            <person name="Krunic A."/>
            <person name="Crnkovic C.M."/>
            <person name="Orjala J."/>
            <person name="Sanchez L.M."/>
            <person name="Ferreira A.G."/>
            <person name="Berlinck R.G.S."/>
            <person name="Eustaquio A.S."/>
        </authorList>
    </citation>
    <scope>NUCLEOTIDE SEQUENCE [LARGE SCALE GENOMIC DNA]</scope>
    <source>
        <strain evidence="3 4">Ab134</strain>
    </source>
</reference>
<feature type="domain" description="DUF4261" evidence="2">
    <location>
        <begin position="186"/>
        <end position="257"/>
    </location>
</feature>
<protein>
    <submittedName>
        <fullName evidence="3">DUF4261 domain-containing protein</fullName>
    </submittedName>
</protein>
<dbReference type="InterPro" id="IPR025357">
    <property type="entry name" value="DUF4261"/>
</dbReference>
<accession>A0ABX8ATF1</accession>
<dbReference type="EMBL" id="CP074126">
    <property type="protein sequence ID" value="QUS56904.1"/>
    <property type="molecule type" value="Genomic_DNA"/>
</dbReference>
<name>A0ABX8ATF1_9HYPH</name>
<sequence length="295" mass="31623">MSLFLTYLALAQPIELTAAEMCQSTASTYLGQPLHIECPVDDSDGKDANFVYVNGLPVAIMNIGFPLPADAYEEAVAIDKLWPEAGATLAESKSHIVLSALGSPKEHQEVLSAAKTMTLFAAYLSEKLPVTAQIGVEGKTVISPEKLKTYAQSLAQGEVPLFAWTSLMFFNGGMTSDGKQKAIMATNGFRPFIGREIETSASANLTPDKVDFVLNLGVYLIKNGPVINHGDTVGGTAEEKIKVVHKPQGYRPETPSLHVVLPDADVSELEGVGAEDRSAPPPPRKSLWPFGKRKG</sequence>
<evidence type="ECO:0000256" key="1">
    <source>
        <dbReference type="SAM" id="MobiDB-lite"/>
    </source>
</evidence>
<evidence type="ECO:0000259" key="2">
    <source>
        <dbReference type="Pfam" id="PF14080"/>
    </source>
</evidence>
<gene>
    <name evidence="3" type="ORF">KGB56_05675</name>
</gene>